<name>A0ABD7HGV1_9MYCO</name>
<gene>
    <name evidence="4" type="ORF">D2E76_27235</name>
</gene>
<reference evidence="4 5" key="1">
    <citation type="submission" date="2018-08" db="EMBL/GenBank/DDBJ databases">
        <title>Linezolid Resistance in Mycobacterium abscessus: MIC Distribution and Comprehensive Investigation of Resistance Mechanisms.</title>
        <authorList>
            <person name="Ye M."/>
            <person name="Xu L."/>
            <person name="Zou Y."/>
            <person name="Li B."/>
            <person name="Guo Q."/>
            <person name="Zhang Y."/>
            <person name="Zhan M."/>
            <person name="Xu B."/>
            <person name="Yu F."/>
            <person name="Zhang Z."/>
            <person name="Chu H."/>
        </authorList>
    </citation>
    <scope>NUCLEOTIDE SEQUENCE [LARGE SCALE GENOMIC DNA]</scope>
    <source>
        <strain evidence="4 5">G143</strain>
    </source>
</reference>
<keyword evidence="2" id="KW-0378">Hydrolase</keyword>
<sequence length="245" mass="26845">MRANQGRTDIDFTDVSDAECESYFDSNSTEADAVIDYPVKDEPTNDLSGCLGNGSEFYTKWGVPILDNNGKYVGAGDITVLARRIPGTETVDYAAILNGNSETAHLTLPMKADGRVRILSIENQPTRWGISQGPGFPLGSLTGKSVDIPVNVALCPDLGPVPTEAVERLREIDNRTWPGSGTRGTKGGGVWNNDKRQLPKNIAYQEWDQSDKIPNVSRDSFRIITGSDGSAYFTPDHYRSFVRIR</sequence>
<evidence type="ECO:0000313" key="5">
    <source>
        <dbReference type="Proteomes" id="UP000284557"/>
    </source>
</evidence>
<protein>
    <submittedName>
        <fullName evidence="4">Uncharacterized protein</fullName>
    </submittedName>
</protein>
<dbReference type="EMBL" id="QXBN01000049">
    <property type="protein sequence ID" value="RIT28662.1"/>
    <property type="molecule type" value="Genomic_DNA"/>
</dbReference>
<dbReference type="InterPro" id="IPR016191">
    <property type="entry name" value="Ribonuclease/ribotoxin"/>
</dbReference>
<dbReference type="SUPFAM" id="SSF53933">
    <property type="entry name" value="Microbial ribonucleases"/>
    <property type="match status" value="1"/>
</dbReference>
<proteinExistence type="predicted"/>
<feature type="compositionally biased region" description="Gly residues" evidence="3">
    <location>
        <begin position="181"/>
        <end position="190"/>
    </location>
</feature>
<dbReference type="Gene3D" id="3.10.450.30">
    <property type="entry name" value="Microbial ribonucleases"/>
    <property type="match status" value="1"/>
</dbReference>
<dbReference type="AlphaFoldDB" id="A0ABD7HGV1"/>
<evidence type="ECO:0000256" key="2">
    <source>
        <dbReference type="ARBA" id="ARBA00022801"/>
    </source>
</evidence>
<feature type="region of interest" description="Disordered" evidence="3">
    <location>
        <begin position="175"/>
        <end position="195"/>
    </location>
</feature>
<organism evidence="4 5">
    <name type="scientific">Mycobacteroides abscessus</name>
    <dbReference type="NCBI Taxonomy" id="36809"/>
    <lineage>
        <taxon>Bacteria</taxon>
        <taxon>Bacillati</taxon>
        <taxon>Actinomycetota</taxon>
        <taxon>Actinomycetes</taxon>
        <taxon>Mycobacteriales</taxon>
        <taxon>Mycobacteriaceae</taxon>
        <taxon>Mycobacteroides</taxon>
    </lineage>
</organism>
<evidence type="ECO:0000256" key="1">
    <source>
        <dbReference type="ARBA" id="ARBA00022722"/>
    </source>
</evidence>
<dbReference type="GO" id="GO:0016787">
    <property type="term" value="F:hydrolase activity"/>
    <property type="evidence" value="ECO:0007669"/>
    <property type="project" value="UniProtKB-KW"/>
</dbReference>
<comment type="caution">
    <text evidence="4">The sequence shown here is derived from an EMBL/GenBank/DDBJ whole genome shotgun (WGS) entry which is preliminary data.</text>
</comment>
<keyword evidence="1" id="KW-0540">Nuclease</keyword>
<evidence type="ECO:0000256" key="3">
    <source>
        <dbReference type="SAM" id="MobiDB-lite"/>
    </source>
</evidence>
<accession>A0ABD7HGV1</accession>
<evidence type="ECO:0000313" key="4">
    <source>
        <dbReference type="EMBL" id="RIT28662.1"/>
    </source>
</evidence>
<dbReference type="Proteomes" id="UP000284557">
    <property type="component" value="Unassembled WGS sequence"/>
</dbReference>
<dbReference type="GO" id="GO:0004518">
    <property type="term" value="F:nuclease activity"/>
    <property type="evidence" value="ECO:0007669"/>
    <property type="project" value="UniProtKB-KW"/>
</dbReference>